<comment type="caution">
    <text evidence="1">The sequence shown here is derived from an EMBL/GenBank/DDBJ whole genome shotgun (WGS) entry which is preliminary data.</text>
</comment>
<evidence type="ECO:0000313" key="1">
    <source>
        <dbReference type="EMBL" id="GHA89890.1"/>
    </source>
</evidence>
<sequence>MAAPTLRRMDDVVRFPLYETRYELVGAEELAEDPAFWLAHLWRTAGEPQETAERFGTDTADLDAVLDRLSDEARPWPVLRVPFAGGHTAVVVYRNFPDESGIDFFVHHPDWGRTGHLGHFDGHDAGPGLTWAELTAIAASPADGREGLDDPSRRLLLLLPMLGDADTPDDAAAVVERALTECGIPADRAAETAVHLLDTSFFGDGAHWYVTDVSPLAVCDEPHSPRRVPLARGVTDAQARALADALAGRAAGA</sequence>
<dbReference type="EMBL" id="BMVO01000002">
    <property type="protein sequence ID" value="GHA89890.1"/>
    <property type="molecule type" value="Genomic_DNA"/>
</dbReference>
<gene>
    <name evidence="1" type="ORF">GCM10010346_10430</name>
</gene>
<dbReference type="Proteomes" id="UP000599437">
    <property type="component" value="Unassembled WGS sequence"/>
</dbReference>
<name>A0ABQ3DKM7_9ACTN</name>
<proteinExistence type="predicted"/>
<evidence type="ECO:0000313" key="2">
    <source>
        <dbReference type="Proteomes" id="UP000599437"/>
    </source>
</evidence>
<accession>A0ABQ3DKM7</accession>
<keyword evidence="2" id="KW-1185">Reference proteome</keyword>
<organism evidence="1 2">
    <name type="scientific">Streptomyces chryseus</name>
    <dbReference type="NCBI Taxonomy" id="68186"/>
    <lineage>
        <taxon>Bacteria</taxon>
        <taxon>Bacillati</taxon>
        <taxon>Actinomycetota</taxon>
        <taxon>Actinomycetes</taxon>
        <taxon>Kitasatosporales</taxon>
        <taxon>Streptomycetaceae</taxon>
        <taxon>Streptomyces</taxon>
    </lineage>
</organism>
<reference evidence="2" key="1">
    <citation type="journal article" date="2019" name="Int. J. Syst. Evol. Microbiol.">
        <title>The Global Catalogue of Microorganisms (GCM) 10K type strain sequencing project: providing services to taxonomists for standard genome sequencing and annotation.</title>
        <authorList>
            <consortium name="The Broad Institute Genomics Platform"/>
            <consortium name="The Broad Institute Genome Sequencing Center for Infectious Disease"/>
            <person name="Wu L."/>
            <person name="Ma J."/>
        </authorList>
    </citation>
    <scope>NUCLEOTIDE SEQUENCE [LARGE SCALE GENOMIC DNA]</scope>
    <source>
        <strain evidence="2">JCM 4737</strain>
    </source>
</reference>
<protein>
    <submittedName>
        <fullName evidence="1">Uncharacterized protein</fullName>
    </submittedName>
</protein>